<evidence type="ECO:0000256" key="5">
    <source>
        <dbReference type="HAMAP-Rule" id="MF_00378"/>
    </source>
</evidence>
<comment type="catalytic activity">
    <reaction evidence="5 6">
        <text>Exonucleolytic cleavage in either 5'- to 3'- or 3'- to 5'-direction to yield nucleoside 5'-phosphates.</text>
        <dbReference type="EC" id="3.1.11.6"/>
    </reaction>
</comment>
<comment type="subcellular location">
    <subcellularLocation>
        <location evidence="5 6">Cytoplasm</location>
    </subcellularLocation>
</comment>
<accession>A0AAT9FJC9</accession>
<dbReference type="GO" id="GO:0008855">
    <property type="term" value="F:exodeoxyribonuclease VII activity"/>
    <property type="evidence" value="ECO:0007669"/>
    <property type="project" value="UniProtKB-UniRule"/>
</dbReference>
<dbReference type="GO" id="GO:0003676">
    <property type="term" value="F:nucleic acid binding"/>
    <property type="evidence" value="ECO:0007669"/>
    <property type="project" value="InterPro"/>
</dbReference>
<dbReference type="PANTHER" id="PTHR30008">
    <property type="entry name" value="EXODEOXYRIBONUCLEASE 7 LARGE SUBUNIT"/>
    <property type="match status" value="1"/>
</dbReference>
<dbReference type="HAMAP" id="MF_00378">
    <property type="entry name" value="Exonuc_7_L"/>
    <property type="match status" value="1"/>
</dbReference>
<dbReference type="EMBL" id="AP026866">
    <property type="protein sequence ID" value="BDS06047.1"/>
    <property type="molecule type" value="Genomic_DNA"/>
</dbReference>
<proteinExistence type="inferred from homology"/>
<dbReference type="KEGG" id="osu:NT6N_10870"/>
<name>A0AAT9FJC9_9BACT</name>
<dbReference type="Pfam" id="PF13742">
    <property type="entry name" value="tRNA_anti_2"/>
    <property type="match status" value="1"/>
</dbReference>
<evidence type="ECO:0000313" key="9">
    <source>
        <dbReference type="EMBL" id="BDS06047.1"/>
    </source>
</evidence>
<evidence type="ECO:0000256" key="4">
    <source>
        <dbReference type="ARBA" id="ARBA00022839"/>
    </source>
</evidence>
<dbReference type="InterPro" id="IPR025824">
    <property type="entry name" value="OB-fold_nuc-bd_dom"/>
</dbReference>
<dbReference type="GO" id="GO:0005737">
    <property type="term" value="C:cytoplasm"/>
    <property type="evidence" value="ECO:0007669"/>
    <property type="project" value="UniProtKB-SubCell"/>
</dbReference>
<dbReference type="InterPro" id="IPR003753">
    <property type="entry name" value="Exonuc_VII_L"/>
</dbReference>
<comment type="similarity">
    <text evidence="5 6">Belongs to the XseA family.</text>
</comment>
<evidence type="ECO:0000256" key="3">
    <source>
        <dbReference type="ARBA" id="ARBA00022801"/>
    </source>
</evidence>
<evidence type="ECO:0000259" key="7">
    <source>
        <dbReference type="Pfam" id="PF02601"/>
    </source>
</evidence>
<dbReference type="EC" id="3.1.11.6" evidence="5"/>
<feature type="domain" description="Exonuclease VII large subunit C-terminal" evidence="7">
    <location>
        <begin position="124"/>
        <end position="442"/>
    </location>
</feature>
<dbReference type="NCBIfam" id="TIGR00237">
    <property type="entry name" value="xseA"/>
    <property type="match status" value="1"/>
</dbReference>
<evidence type="ECO:0000256" key="6">
    <source>
        <dbReference type="RuleBase" id="RU004355"/>
    </source>
</evidence>
<comment type="subunit">
    <text evidence="5">Heterooligomer composed of large and small subunits.</text>
</comment>
<dbReference type="InterPro" id="IPR020579">
    <property type="entry name" value="Exonuc_VII_lsu_C"/>
</dbReference>
<comment type="function">
    <text evidence="5">Bidirectionally degrades single-stranded DNA into large acid-insoluble oligonucleotides, which are then degraded further into small acid-soluble oligonucleotides.</text>
</comment>
<evidence type="ECO:0000259" key="8">
    <source>
        <dbReference type="Pfam" id="PF13742"/>
    </source>
</evidence>
<dbReference type="GO" id="GO:0006308">
    <property type="term" value="P:DNA catabolic process"/>
    <property type="evidence" value="ECO:0007669"/>
    <property type="project" value="UniProtKB-UniRule"/>
</dbReference>
<dbReference type="Pfam" id="PF02601">
    <property type="entry name" value="Exonuc_VII_L"/>
    <property type="match status" value="1"/>
</dbReference>
<reference evidence="9" key="1">
    <citation type="submission" date="2024-07" db="EMBL/GenBank/DDBJ databases">
        <title>Complete genome sequence of Verrucomicrobiaceae bacterium NT6N.</title>
        <authorList>
            <person name="Huang C."/>
            <person name="Takami H."/>
            <person name="Hamasaki K."/>
        </authorList>
    </citation>
    <scope>NUCLEOTIDE SEQUENCE</scope>
    <source>
        <strain evidence="9">NT6N</strain>
    </source>
</reference>
<sequence>MREEKKSITVTRLVRRMRNLLEIEIGEIWVEGEISNLRRQSSGHCYFTLKDEGAQVSCVLFRGTAGRARAQPEDGMQARLFGEVSVYEARGQVQLVVKQLEDAGMGDLQAKFEALKRKLDGEGLFDSALKKPLPKFPKTIGLVTSPTGAALQDMLNILTRRAPWVQPVLYPVQVQGKGAERGIAAAIRQLGDAKNHDLPEVDVIIIGRGGGSMEDLWNFNEEIVARAIHECPIPIVSAVGHEIDFTISDFAADVRAPTPSAAAELVVPDAEELRGRVRQSASAVQRAMQSRLKHDAAILSSARRALMPRDAERALRDPILELDRVRQELQNAAASHLEILRGQLRDLNTVHAAHHPAKVMQRRSERLDQVRGMLELAGKRGIQRSSDKLQHLATLIRTLGPDSTFARGFSITLDESGKPVKDVTKVKQGDVLISQLANGKIISRAESSN</sequence>
<evidence type="ECO:0000256" key="2">
    <source>
        <dbReference type="ARBA" id="ARBA00022722"/>
    </source>
</evidence>
<evidence type="ECO:0000256" key="1">
    <source>
        <dbReference type="ARBA" id="ARBA00022490"/>
    </source>
</evidence>
<dbReference type="AlphaFoldDB" id="A0AAT9FJC9"/>
<keyword evidence="1 5" id="KW-0963">Cytoplasm</keyword>
<keyword evidence="4 5" id="KW-0269">Exonuclease</keyword>
<organism evidence="9">
    <name type="scientific">Oceaniferula spumae</name>
    <dbReference type="NCBI Taxonomy" id="2979115"/>
    <lineage>
        <taxon>Bacteria</taxon>
        <taxon>Pseudomonadati</taxon>
        <taxon>Verrucomicrobiota</taxon>
        <taxon>Verrucomicrobiia</taxon>
        <taxon>Verrucomicrobiales</taxon>
        <taxon>Verrucomicrobiaceae</taxon>
        <taxon>Oceaniferula</taxon>
    </lineage>
</organism>
<dbReference type="CDD" id="cd04489">
    <property type="entry name" value="ExoVII_LU_OBF"/>
    <property type="match status" value="1"/>
</dbReference>
<feature type="domain" description="OB-fold nucleic acid binding" evidence="8">
    <location>
        <begin position="8"/>
        <end position="100"/>
    </location>
</feature>
<keyword evidence="2 5" id="KW-0540">Nuclease</keyword>
<gene>
    <name evidence="5 9" type="primary">xseA</name>
    <name evidence="9" type="ORF">NT6N_10870</name>
</gene>
<protein>
    <recommendedName>
        <fullName evidence="5">Exodeoxyribonuclease 7 large subunit</fullName>
        <ecNumber evidence="5">3.1.11.6</ecNumber>
    </recommendedName>
    <alternativeName>
        <fullName evidence="5">Exodeoxyribonuclease VII large subunit</fullName>
        <shortName evidence="5">Exonuclease VII large subunit</shortName>
    </alternativeName>
</protein>
<keyword evidence="3 5" id="KW-0378">Hydrolase</keyword>
<dbReference type="PANTHER" id="PTHR30008:SF0">
    <property type="entry name" value="EXODEOXYRIBONUCLEASE 7 LARGE SUBUNIT"/>
    <property type="match status" value="1"/>
</dbReference>
<dbReference type="GO" id="GO:0009318">
    <property type="term" value="C:exodeoxyribonuclease VII complex"/>
    <property type="evidence" value="ECO:0007669"/>
    <property type="project" value="UniProtKB-UniRule"/>
</dbReference>